<dbReference type="PANTHER" id="PTHR37165">
    <property type="entry name" value="PEPTIDASE U56 FAMILY"/>
    <property type="match status" value="1"/>
</dbReference>
<evidence type="ECO:0000256" key="1">
    <source>
        <dbReference type="ARBA" id="ARBA00033738"/>
    </source>
</evidence>
<dbReference type="OrthoDB" id="60579at2157"/>
<dbReference type="Proteomes" id="UP000193404">
    <property type="component" value="Chromosome"/>
</dbReference>
<name>A0A1W6JYA5_9CREN</name>
<accession>A0A1W6JYA5</accession>
<reference evidence="3 4" key="1">
    <citation type="submission" date="2017-03" db="EMBL/GenBank/DDBJ databases">
        <title>Sulfur activation and transportation mechanism of thermophilic Archaea Acidianus manzaensis YN-25.</title>
        <authorList>
            <person name="Ma Y."/>
            <person name="Yang Y."/>
            <person name="Xia J."/>
        </authorList>
    </citation>
    <scope>NUCLEOTIDE SEQUENCE [LARGE SCALE GENOMIC DNA]</scope>
    <source>
        <strain evidence="3 4">YN-25</strain>
    </source>
</reference>
<organism evidence="3 4">
    <name type="scientific">Acidianus manzaensis</name>
    <dbReference type="NCBI Taxonomy" id="282676"/>
    <lineage>
        <taxon>Archaea</taxon>
        <taxon>Thermoproteota</taxon>
        <taxon>Thermoprotei</taxon>
        <taxon>Sulfolobales</taxon>
        <taxon>Sulfolobaceae</taxon>
        <taxon>Acidianus</taxon>
    </lineage>
</organism>
<proteinExistence type="predicted"/>
<dbReference type="InterPro" id="IPR007544">
    <property type="entry name" value="ENCAP"/>
</dbReference>
<evidence type="ECO:0000313" key="3">
    <source>
        <dbReference type="EMBL" id="ARM75200.1"/>
    </source>
</evidence>
<dbReference type="Gene3D" id="6.10.140.1960">
    <property type="match status" value="1"/>
</dbReference>
<dbReference type="GO" id="GO:0140737">
    <property type="term" value="C:encapsulin nanocompartment"/>
    <property type="evidence" value="ECO:0007669"/>
    <property type="project" value="UniProtKB-SubCell"/>
</dbReference>
<dbReference type="RefSeq" id="WP_148690962.1">
    <property type="nucleotide sequence ID" value="NZ_CP020477.1"/>
</dbReference>
<keyword evidence="4" id="KW-1185">Reference proteome</keyword>
<evidence type="ECO:0000313" key="4">
    <source>
        <dbReference type="Proteomes" id="UP000193404"/>
    </source>
</evidence>
<comment type="subcellular location">
    <subcellularLocation>
        <location evidence="1">Encapsulin nanocompartment</location>
    </subcellularLocation>
</comment>
<gene>
    <name evidence="3" type="ORF">B6F84_03565</name>
</gene>
<evidence type="ECO:0000256" key="2">
    <source>
        <dbReference type="ARBA" id="ARBA00033787"/>
    </source>
</evidence>
<dbReference type="SUPFAM" id="SSF47240">
    <property type="entry name" value="Ferritin-like"/>
    <property type="match status" value="1"/>
</dbReference>
<dbReference type="PANTHER" id="PTHR37165:SF1">
    <property type="entry name" value="TYPE 1 ENCAPSULIN SHELL PROTEIN"/>
    <property type="match status" value="1"/>
</dbReference>
<protein>
    <submittedName>
        <fullName evidence="3">Ferritin</fullName>
    </submittedName>
</protein>
<dbReference type="CDD" id="cd00657">
    <property type="entry name" value="Ferritin_like"/>
    <property type="match status" value="1"/>
</dbReference>
<keyword evidence="2" id="KW-1284">Encapsulin nanocompartment</keyword>
<dbReference type="GeneID" id="41589968"/>
<sequence>MFSSDPSNSFRKEKMDKEEIIRAIRGDLMAELDAINYYLQQGKLYGDDFVKKVHDDIAKEEITHFGEFLRLLYYTSKEDFEYMIKGWNEASKLLNENTEFPIPLNRSDENAVISDKKDNTEISIDKIINEALLTRKIRNIGTLLVYPDESISVYDIQESEDEIIQKQSSSLYKLDLLSVQFKIRSDIPISRAINVIYKAGLKYSQLEDSYLLFKHPLSIIERGRKEKSSDYEIPGNIALDIIKAKDIISSSGFPDNDISVVLSPSLYSKLFRVYDKTGSYEIELLKDCCKITVCPYVSNILVVSKKGFYILENTKPSVEFLGKEGIYSDYLISSKIAPYLIDPNAAVILK</sequence>
<dbReference type="InterPro" id="IPR009078">
    <property type="entry name" value="Ferritin-like_SF"/>
</dbReference>
<dbReference type="EMBL" id="CP020477">
    <property type="protein sequence ID" value="ARM75200.1"/>
    <property type="molecule type" value="Genomic_DNA"/>
</dbReference>
<dbReference type="STRING" id="282676.B6F84_03565"/>
<dbReference type="KEGG" id="aman:B6F84_03565"/>
<dbReference type="InterPro" id="IPR051429">
    <property type="entry name" value="Encapsulin_nc"/>
</dbReference>
<dbReference type="Pfam" id="PF04454">
    <property type="entry name" value="Linocin_M18"/>
    <property type="match status" value="1"/>
</dbReference>
<dbReference type="Gene3D" id="3.30.2320.10">
    <property type="entry name" value="hypothetical protein PF0899 domain"/>
    <property type="match status" value="1"/>
</dbReference>
<dbReference type="AlphaFoldDB" id="A0A1W6JYA5"/>